<dbReference type="AlphaFoldDB" id="A0A7G3GEB5"/>
<keyword evidence="8" id="KW-1185">Reference proteome</keyword>
<dbReference type="Pfam" id="PF01817">
    <property type="entry name" value="CM_2"/>
    <property type="match status" value="1"/>
</dbReference>
<protein>
    <recommendedName>
        <fullName evidence="2">chorismate mutase</fullName>
        <ecNumber evidence="2">5.4.99.5</ecNumber>
    </recommendedName>
</protein>
<dbReference type="EC" id="5.4.99.5" evidence="2"/>
<dbReference type="UniPathway" id="UPA00120">
    <property type="reaction ID" value="UER00203"/>
</dbReference>
<evidence type="ECO:0000256" key="1">
    <source>
        <dbReference type="ARBA" id="ARBA00004817"/>
    </source>
</evidence>
<keyword evidence="3 5" id="KW-0732">Signal</keyword>
<dbReference type="Gene3D" id="1.20.59.10">
    <property type="entry name" value="Chorismate mutase"/>
    <property type="match status" value="1"/>
</dbReference>
<evidence type="ECO:0000256" key="3">
    <source>
        <dbReference type="ARBA" id="ARBA00022729"/>
    </source>
</evidence>
<dbReference type="PROSITE" id="PS51257">
    <property type="entry name" value="PROKAR_LIPOPROTEIN"/>
    <property type="match status" value="1"/>
</dbReference>
<dbReference type="PROSITE" id="PS51168">
    <property type="entry name" value="CHORISMATE_MUT_2"/>
    <property type="match status" value="1"/>
</dbReference>
<accession>A0A7G3GEB5</accession>
<evidence type="ECO:0000256" key="4">
    <source>
        <dbReference type="ARBA" id="ARBA00023235"/>
    </source>
</evidence>
<dbReference type="PANTHER" id="PTHR38041">
    <property type="entry name" value="CHORISMATE MUTASE"/>
    <property type="match status" value="1"/>
</dbReference>
<dbReference type="GO" id="GO:0004106">
    <property type="term" value="F:chorismate mutase activity"/>
    <property type="evidence" value="ECO:0007669"/>
    <property type="project" value="UniProtKB-EC"/>
</dbReference>
<keyword evidence="4" id="KW-0413">Isomerase</keyword>
<evidence type="ECO:0000256" key="5">
    <source>
        <dbReference type="SAM" id="SignalP"/>
    </source>
</evidence>
<dbReference type="RefSeq" id="WP_130107837.1">
    <property type="nucleotide sequence ID" value="NZ_CP025781.1"/>
</dbReference>
<dbReference type="EMBL" id="CP025781">
    <property type="protein sequence ID" value="QBC45332.1"/>
    <property type="molecule type" value="Genomic_DNA"/>
</dbReference>
<evidence type="ECO:0000256" key="2">
    <source>
        <dbReference type="ARBA" id="ARBA00012404"/>
    </source>
</evidence>
<dbReference type="InterPro" id="IPR008240">
    <property type="entry name" value="Chorismate_mutase_periplasmic"/>
</dbReference>
<name>A0A7G3GEB5_9NEIS</name>
<evidence type="ECO:0000259" key="6">
    <source>
        <dbReference type="PROSITE" id="PS51168"/>
    </source>
</evidence>
<dbReference type="SMART" id="SM00830">
    <property type="entry name" value="CM_2"/>
    <property type="match status" value="1"/>
</dbReference>
<comment type="pathway">
    <text evidence="1">Metabolic intermediate biosynthesis; prephenate biosynthesis; prephenate from chorismate: step 1/1.</text>
</comment>
<gene>
    <name evidence="7" type="ORF">C1H71_18515</name>
</gene>
<sequence>MSKTLIKLFVSFCPMIFIAACAQTPAVDSTAKTQQTQQTQQTQELLSLVAQRLAVAPIVAQSKWNSGGAINDPAREQSILADVQKRAIAIELDPRFAAAFFQNQFDAGKLIQSQLHQQWRLQKQAPFLPAPDLAKDVRPVLDALTPQLLMKIKTVQADLCKPETKRLLNTATGPLAQFNPEVSAMALRALQCP</sequence>
<dbReference type="PANTHER" id="PTHR38041:SF2">
    <property type="entry name" value="SECRETED CHORISMATE MUTASE"/>
    <property type="match status" value="1"/>
</dbReference>
<dbReference type="NCBIfam" id="TIGR01806">
    <property type="entry name" value="CM_mono2"/>
    <property type="match status" value="1"/>
</dbReference>
<dbReference type="InterPro" id="IPR036263">
    <property type="entry name" value="Chorismate_II_sf"/>
</dbReference>
<dbReference type="SUPFAM" id="SSF48600">
    <property type="entry name" value="Chorismate mutase II"/>
    <property type="match status" value="1"/>
</dbReference>
<feature type="chain" id="PRO_5029008690" description="chorismate mutase" evidence="5">
    <location>
        <begin position="23"/>
        <end position="193"/>
    </location>
</feature>
<dbReference type="Proteomes" id="UP000515917">
    <property type="component" value="Chromosome"/>
</dbReference>
<feature type="domain" description="Chorismate mutase" evidence="6">
    <location>
        <begin position="24"/>
        <end position="116"/>
    </location>
</feature>
<evidence type="ECO:0000313" key="7">
    <source>
        <dbReference type="EMBL" id="QBC45332.1"/>
    </source>
</evidence>
<dbReference type="InterPro" id="IPR051331">
    <property type="entry name" value="Chorismate_mutase-related"/>
</dbReference>
<dbReference type="InterPro" id="IPR036979">
    <property type="entry name" value="CM_dom_sf"/>
</dbReference>
<dbReference type="InterPro" id="IPR002701">
    <property type="entry name" value="CM_II_prokaryot"/>
</dbReference>
<evidence type="ECO:0000313" key="8">
    <source>
        <dbReference type="Proteomes" id="UP000515917"/>
    </source>
</evidence>
<reference evidence="7 8" key="1">
    <citation type="submission" date="2018-01" db="EMBL/GenBank/DDBJ databases">
        <title>Genome sequence of Iodobacter sp. strain PCH194 isolated from Indian Trans-Himalaya.</title>
        <authorList>
            <person name="Kumar V."/>
            <person name="Thakur V."/>
            <person name="Kumar S."/>
            <person name="Singh D."/>
        </authorList>
    </citation>
    <scope>NUCLEOTIDE SEQUENCE [LARGE SCALE GENOMIC DNA]</scope>
    <source>
        <strain evidence="7 8">PCH194</strain>
    </source>
</reference>
<proteinExistence type="predicted"/>
<dbReference type="KEGG" id="ifl:C1H71_18515"/>
<organism evidence="7 8">
    <name type="scientific">Iodobacter fluviatilis</name>
    <dbReference type="NCBI Taxonomy" id="537"/>
    <lineage>
        <taxon>Bacteria</taxon>
        <taxon>Pseudomonadati</taxon>
        <taxon>Pseudomonadota</taxon>
        <taxon>Betaproteobacteria</taxon>
        <taxon>Neisseriales</taxon>
        <taxon>Chitinibacteraceae</taxon>
        <taxon>Iodobacter</taxon>
    </lineage>
</organism>
<feature type="signal peptide" evidence="5">
    <location>
        <begin position="1"/>
        <end position="22"/>
    </location>
</feature>
<dbReference type="GO" id="GO:0009697">
    <property type="term" value="P:salicylic acid biosynthetic process"/>
    <property type="evidence" value="ECO:0007669"/>
    <property type="project" value="TreeGrafter"/>
</dbReference>
<dbReference type="GO" id="GO:0046417">
    <property type="term" value="P:chorismate metabolic process"/>
    <property type="evidence" value="ECO:0007669"/>
    <property type="project" value="InterPro"/>
</dbReference>